<evidence type="ECO:0008006" key="4">
    <source>
        <dbReference type="Google" id="ProtNLM"/>
    </source>
</evidence>
<evidence type="ECO:0000313" key="3">
    <source>
        <dbReference type="Proteomes" id="UP001597058"/>
    </source>
</evidence>
<organism evidence="2 3">
    <name type="scientific">Streptomyces kaempferi</name>
    <dbReference type="NCBI Taxonomy" id="333725"/>
    <lineage>
        <taxon>Bacteria</taxon>
        <taxon>Bacillati</taxon>
        <taxon>Actinomycetota</taxon>
        <taxon>Actinomycetes</taxon>
        <taxon>Kitasatosporales</taxon>
        <taxon>Streptomycetaceae</taxon>
        <taxon>Streptomyces</taxon>
    </lineage>
</organism>
<dbReference type="EMBL" id="JBHTMM010000131">
    <property type="protein sequence ID" value="MFD1312673.1"/>
    <property type="molecule type" value="Genomic_DNA"/>
</dbReference>
<accession>A0ABW3XWM0</accession>
<feature type="non-terminal residue" evidence="2">
    <location>
        <position position="1"/>
    </location>
</feature>
<name>A0ABW3XWM0_9ACTN</name>
<keyword evidence="3" id="KW-1185">Reference proteome</keyword>
<comment type="caution">
    <text evidence="2">The sequence shown here is derived from an EMBL/GenBank/DDBJ whole genome shotgun (WGS) entry which is preliminary data.</text>
</comment>
<evidence type="ECO:0000313" key="2">
    <source>
        <dbReference type="EMBL" id="MFD1312673.1"/>
    </source>
</evidence>
<feature type="region of interest" description="Disordered" evidence="1">
    <location>
        <begin position="1"/>
        <end position="43"/>
    </location>
</feature>
<evidence type="ECO:0000256" key="1">
    <source>
        <dbReference type="SAM" id="MobiDB-lite"/>
    </source>
</evidence>
<gene>
    <name evidence="2" type="ORF">ACFQ5X_43780</name>
</gene>
<proteinExistence type="predicted"/>
<dbReference type="Proteomes" id="UP001597058">
    <property type="component" value="Unassembled WGS sequence"/>
</dbReference>
<protein>
    <recommendedName>
        <fullName evidence="4">Transposase</fullName>
    </recommendedName>
</protein>
<sequence length="60" mass="6914">DPRHHPRPAELLDRHLHHLPPPPAQNIPHHPKPKSQNNLTESYYRLATTRARAEESAKTS</sequence>
<reference evidence="3" key="1">
    <citation type="journal article" date="2019" name="Int. J. Syst. Evol. Microbiol.">
        <title>The Global Catalogue of Microorganisms (GCM) 10K type strain sequencing project: providing services to taxonomists for standard genome sequencing and annotation.</title>
        <authorList>
            <consortium name="The Broad Institute Genomics Platform"/>
            <consortium name="The Broad Institute Genome Sequencing Center for Infectious Disease"/>
            <person name="Wu L."/>
            <person name="Ma J."/>
        </authorList>
    </citation>
    <scope>NUCLEOTIDE SEQUENCE [LARGE SCALE GENOMIC DNA]</scope>
    <source>
        <strain evidence="3">CGMCC 4.7020</strain>
    </source>
</reference>